<dbReference type="AlphaFoldDB" id="A0A4Y9ZEB6"/>
<dbReference type="OrthoDB" id="107110at2759"/>
<organism evidence="2 3">
    <name type="scientific">Dentipellis fragilis</name>
    <dbReference type="NCBI Taxonomy" id="205917"/>
    <lineage>
        <taxon>Eukaryota</taxon>
        <taxon>Fungi</taxon>
        <taxon>Dikarya</taxon>
        <taxon>Basidiomycota</taxon>
        <taxon>Agaricomycotina</taxon>
        <taxon>Agaricomycetes</taxon>
        <taxon>Russulales</taxon>
        <taxon>Hericiaceae</taxon>
        <taxon>Dentipellis</taxon>
    </lineage>
</organism>
<keyword evidence="3" id="KW-1185">Reference proteome</keyword>
<dbReference type="STRING" id="205917.A0A4Y9ZEB6"/>
<feature type="region of interest" description="Disordered" evidence="1">
    <location>
        <begin position="821"/>
        <end position="842"/>
    </location>
</feature>
<dbReference type="EMBL" id="SEOQ01000038">
    <property type="protein sequence ID" value="TFY71749.1"/>
    <property type="molecule type" value="Genomic_DNA"/>
</dbReference>
<dbReference type="PANTHER" id="PTHR33266:SF1">
    <property type="entry name" value="F-BOX DOMAIN-CONTAINING PROTEIN"/>
    <property type="match status" value="1"/>
</dbReference>
<name>A0A4Y9ZEB6_9AGAM</name>
<dbReference type="PANTHER" id="PTHR33266">
    <property type="entry name" value="CHROMOSOME 15, WHOLE GENOME SHOTGUN SEQUENCE"/>
    <property type="match status" value="1"/>
</dbReference>
<reference evidence="2 3" key="1">
    <citation type="submission" date="2019-02" db="EMBL/GenBank/DDBJ databases">
        <title>Genome sequencing of the rare red list fungi Dentipellis fragilis.</title>
        <authorList>
            <person name="Buettner E."/>
            <person name="Kellner H."/>
        </authorList>
    </citation>
    <scope>NUCLEOTIDE SEQUENCE [LARGE SCALE GENOMIC DNA]</scope>
    <source>
        <strain evidence="2 3">DSM 105465</strain>
    </source>
</reference>
<feature type="compositionally biased region" description="Basic residues" evidence="1">
    <location>
        <begin position="833"/>
        <end position="842"/>
    </location>
</feature>
<comment type="caution">
    <text evidence="2">The sequence shown here is derived from an EMBL/GenBank/DDBJ whole genome shotgun (WGS) entry which is preliminary data.</text>
</comment>
<evidence type="ECO:0000313" key="3">
    <source>
        <dbReference type="Proteomes" id="UP000298327"/>
    </source>
</evidence>
<evidence type="ECO:0000256" key="1">
    <source>
        <dbReference type="SAM" id="MobiDB-lite"/>
    </source>
</evidence>
<proteinExistence type="predicted"/>
<accession>A0A4Y9ZEB6</accession>
<sequence length="842" mass="95359">MTDYERLNNTILKVFKDDLDYLKSPKFKVNDNDEYGLYLPLLPIFRRIVRLGELDRKYCPGDDENPHKTYEILTKEHPEFIRLLMDSTVASWSREFRGDSADLLYKILKSYCEPPRSGPGPYARHAAFVQSSGTGKSRQIDELAKRITCIPINLQERNESSLPYPPADDKEFRDWLRFDDGVQSQNELRKHYQAFLFSIMDETQKRLSDIQKVNSNILSNDQIESLVQGGTQKSMKITELVLDRLSMLAREFRQKMTETVPEAGVGAENSSPDSGGGLHSPTTYYSVVELDRNTFTAGENLWKFLDPTQQLDGPLLVFSFDEAHSLTKPIEHKSWTRFLEIRRGLRALNKMPFFAIFLSTAGKFHHFAPNHDFDPSNRIKLLDCDLYVPITEIGFDDFANRISEDGTWHLGRLASTHHIAHLGRALFHAHYDDGDESVRKDIVSFASVKLMAGYIQRTELLNDDQKLACLAVRLGVDFRATGWLHQEKERTQVERHMRLCLSASEGFRNIITIAPSEPVLAEAAFRAMDGWDVPAALLSHIDSSYLSIGERGELIASLLVLAARDAAVKSRPSSPHSLEDDGRARVTSVVDFLHQDKHLAKDFEGADIWFNHLIKVHDFAVINQEYLWMILSRGAAVICANHRRGVDIVIPILFKNNLLKKNVSAILIQVKNDLSFTDTVRTALFDGMSPFDIGLFSENVAEPLPIIRIVFALASKKPAVRSNDVPQRTSPRIGEIENRGNTKAFTAYDIWFAGASHETFKVITPEQDSTYQCLLARSHNFFNAYTPDIGGSPSAKEDRGRARRGMHPVVFSQVEHYRKFVNSSAGESAPQGVKRKRPETSD</sequence>
<evidence type="ECO:0000313" key="2">
    <source>
        <dbReference type="EMBL" id="TFY71749.1"/>
    </source>
</evidence>
<protein>
    <submittedName>
        <fullName evidence="2">Uncharacterized protein</fullName>
    </submittedName>
</protein>
<dbReference type="Proteomes" id="UP000298327">
    <property type="component" value="Unassembled WGS sequence"/>
</dbReference>
<gene>
    <name evidence="2" type="ORF">EVG20_g1246</name>
</gene>